<dbReference type="EMBL" id="LJGW01000520">
    <property type="protein sequence ID" value="OEV07388.1"/>
    <property type="molecule type" value="Genomic_DNA"/>
</dbReference>
<protein>
    <submittedName>
        <fullName evidence="3">Uncharacterized protein</fullName>
    </submittedName>
</protein>
<evidence type="ECO:0000256" key="2">
    <source>
        <dbReference type="SAM" id="Phobius"/>
    </source>
</evidence>
<evidence type="ECO:0000313" key="3">
    <source>
        <dbReference type="EMBL" id="OEV07388.1"/>
    </source>
</evidence>
<keyword evidence="2" id="KW-1133">Transmembrane helix</keyword>
<feature type="region of interest" description="Disordered" evidence="1">
    <location>
        <begin position="534"/>
        <end position="608"/>
    </location>
</feature>
<gene>
    <name evidence="3" type="ORF">AN218_29380</name>
</gene>
<proteinExistence type="predicted"/>
<name>A0A1E7KTZ0_9ACTN</name>
<evidence type="ECO:0000256" key="1">
    <source>
        <dbReference type="SAM" id="MobiDB-lite"/>
    </source>
</evidence>
<keyword evidence="4" id="KW-1185">Reference proteome</keyword>
<evidence type="ECO:0000313" key="4">
    <source>
        <dbReference type="Proteomes" id="UP000176005"/>
    </source>
</evidence>
<dbReference type="Proteomes" id="UP000176005">
    <property type="component" value="Unassembled WGS sequence"/>
</dbReference>
<keyword evidence="2" id="KW-0472">Membrane</keyword>
<dbReference type="AlphaFoldDB" id="A0A1E7KTZ0"/>
<accession>A0A1E7KTZ0</accession>
<organism evidence="3 4">
    <name type="scientific">Streptomyces nanshensis</name>
    <dbReference type="NCBI Taxonomy" id="518642"/>
    <lineage>
        <taxon>Bacteria</taxon>
        <taxon>Bacillati</taxon>
        <taxon>Actinomycetota</taxon>
        <taxon>Actinomycetes</taxon>
        <taxon>Kitasatosporales</taxon>
        <taxon>Streptomycetaceae</taxon>
        <taxon>Streptomyces</taxon>
    </lineage>
</organism>
<feature type="transmembrane region" description="Helical" evidence="2">
    <location>
        <begin position="631"/>
        <end position="650"/>
    </location>
</feature>
<dbReference type="Gene3D" id="3.40.50.300">
    <property type="entry name" value="P-loop containing nucleotide triphosphate hydrolases"/>
    <property type="match status" value="1"/>
</dbReference>
<sequence length="653" mass="71612">MFCQDLLLGVITDEPAGWNSGRLEALPVRRLLDDRGFCDLVEQASQARPRLEAADLARLFDCPPQPAAAASYLLSPRSEIVDFTGLDAELTTLLDWCASGRTVDSAVVQGPGGIGKTRLAVELARRLSERRPDAEHLPQNPDIPWCAGFLSDVPEQRSEAYADFCHLVRPVLIIIDYAESRTQQVEQVLNALAAHRPPGRPVRLLLLARSTREWWERLRIRHAAATRGEIIQLVPEALYRQLTRAQVQEVAALAFNRQIAALHRAGVPDDWNPDEAAERLEEDGEIDQEWLSELPYPDHPLTVHMDALADVLLHSRQALDEKPAATAVLLEHEMKYCQRGVDAERLDVDPDLLRALVAVQSMAGAAHKDDAKGVITAAWLFYYREFEVPPPLPPDTILTLRRLLRDLYPALDEGYFGGLGPDALNAALIDELNTSSGEEFLEQVLTSPALTGSQRRRCLTILTRAAPTQDLLADSAAGVIASHPGMLKETAAVVAEQLPAAEREVWLATIENAEVELREDSALLGDLVQVAGELKPQPADSPGEPPPHEDGEAPLPSAVLPSEPTATASHASGPDDMTLPASVVSSHHGRATARRLTNEPPVPRASGGGRVVRRQWEVLHDYLEAHELQKYFLITAVPIALMTCALLVWWPGT</sequence>
<dbReference type="SUPFAM" id="SSF52540">
    <property type="entry name" value="P-loop containing nucleoside triphosphate hydrolases"/>
    <property type="match status" value="1"/>
</dbReference>
<keyword evidence="2" id="KW-0812">Transmembrane</keyword>
<dbReference type="InterPro" id="IPR027417">
    <property type="entry name" value="P-loop_NTPase"/>
</dbReference>
<comment type="caution">
    <text evidence="3">The sequence shown here is derived from an EMBL/GenBank/DDBJ whole genome shotgun (WGS) entry which is preliminary data.</text>
</comment>
<reference evidence="3 4" key="1">
    <citation type="journal article" date="2016" name="Front. Microbiol.">
        <title>Comparative Genomics Analysis of Streptomyces Species Reveals Their Adaptation to the Marine Environment and Their Diversity at the Genomic Level.</title>
        <authorList>
            <person name="Tian X."/>
            <person name="Zhang Z."/>
            <person name="Yang T."/>
            <person name="Chen M."/>
            <person name="Li J."/>
            <person name="Chen F."/>
            <person name="Yang J."/>
            <person name="Li W."/>
            <person name="Zhang B."/>
            <person name="Zhang Z."/>
            <person name="Wu J."/>
            <person name="Zhang C."/>
            <person name="Long L."/>
            <person name="Xiao J."/>
        </authorList>
    </citation>
    <scope>NUCLEOTIDE SEQUENCE [LARGE SCALE GENOMIC DNA]</scope>
    <source>
        <strain evidence="3 4">SCSIO 10429</strain>
    </source>
</reference>